<evidence type="ECO:0000256" key="1">
    <source>
        <dbReference type="ARBA" id="ARBA00004162"/>
    </source>
</evidence>
<comment type="subcellular location">
    <subcellularLocation>
        <location evidence="1">Cell membrane</location>
        <topology evidence="1">Single-pass membrane protein</topology>
    </subcellularLocation>
    <subcellularLocation>
        <location evidence="7">Cell membrane</location>
        <topology evidence="7">Single-pass type II membrane protein</topology>
    </subcellularLocation>
</comment>
<dbReference type="Pfam" id="PF02472">
    <property type="entry name" value="ExbD"/>
    <property type="match status" value="1"/>
</dbReference>
<keyword evidence="5 8" id="KW-1133">Transmembrane helix</keyword>
<evidence type="ECO:0000256" key="3">
    <source>
        <dbReference type="ARBA" id="ARBA00022475"/>
    </source>
</evidence>
<dbReference type="AlphaFoldDB" id="A0A1X7AIB6"/>
<keyword evidence="10" id="KW-1185">Reference proteome</keyword>
<name>A0A1X7AIB6_9GAMM</name>
<dbReference type="OrthoDB" id="9793581at2"/>
<dbReference type="PANTHER" id="PTHR30558:SF15">
    <property type="entry name" value="BIOPOLYMER TRANSPORT PROTEIN EXBD1"/>
    <property type="match status" value="1"/>
</dbReference>
<dbReference type="GO" id="GO:0022857">
    <property type="term" value="F:transmembrane transporter activity"/>
    <property type="evidence" value="ECO:0007669"/>
    <property type="project" value="InterPro"/>
</dbReference>
<evidence type="ECO:0000256" key="4">
    <source>
        <dbReference type="ARBA" id="ARBA00022692"/>
    </source>
</evidence>
<keyword evidence="3" id="KW-1003">Cell membrane</keyword>
<protein>
    <submittedName>
        <fullName evidence="9">Colicin uptake protein TolR</fullName>
    </submittedName>
</protein>
<dbReference type="GO" id="GO:0005886">
    <property type="term" value="C:plasma membrane"/>
    <property type="evidence" value="ECO:0007669"/>
    <property type="project" value="UniProtKB-SubCell"/>
</dbReference>
<evidence type="ECO:0000313" key="10">
    <source>
        <dbReference type="Proteomes" id="UP000196573"/>
    </source>
</evidence>
<evidence type="ECO:0000256" key="7">
    <source>
        <dbReference type="RuleBase" id="RU003879"/>
    </source>
</evidence>
<keyword evidence="6 8" id="KW-0472">Membrane</keyword>
<evidence type="ECO:0000256" key="8">
    <source>
        <dbReference type="SAM" id="Phobius"/>
    </source>
</evidence>
<dbReference type="GO" id="GO:0015031">
    <property type="term" value="P:protein transport"/>
    <property type="evidence" value="ECO:0007669"/>
    <property type="project" value="UniProtKB-KW"/>
</dbReference>
<keyword evidence="4 7" id="KW-0812">Transmembrane</keyword>
<gene>
    <name evidence="9" type="ORF">EHSB41UT_01816</name>
</gene>
<reference evidence="9 10" key="1">
    <citation type="submission" date="2017-03" db="EMBL/GenBank/DDBJ databases">
        <authorList>
            <person name="Afonso C.L."/>
            <person name="Miller P.J."/>
            <person name="Scott M.A."/>
            <person name="Spackman E."/>
            <person name="Goraichik I."/>
            <person name="Dimitrov K.M."/>
            <person name="Suarez D.L."/>
            <person name="Swayne D.E."/>
        </authorList>
    </citation>
    <scope>NUCLEOTIDE SEQUENCE [LARGE SCALE GENOMIC DNA]</scope>
    <source>
        <strain evidence="9">SB41UT1</strain>
    </source>
</reference>
<sequence>MIRVSDDSASQPSLLADLTPLLDVIFIVLVFLMLSANVAPLALPVDLPTQGAERAEAVEETKTVTVSLTNDGAGWGLEGKPYNSWEELSAELIAARAENPDLQVVIAGDRNVPMERLVQLLSFLQGQQWPAASILMEKE</sequence>
<comment type="similarity">
    <text evidence="2 7">Belongs to the ExbD/TolR family.</text>
</comment>
<feature type="transmembrane region" description="Helical" evidence="8">
    <location>
        <begin position="21"/>
        <end position="43"/>
    </location>
</feature>
<dbReference type="RefSeq" id="WP_087109071.1">
    <property type="nucleotide sequence ID" value="NZ_CBCSCN010000002.1"/>
</dbReference>
<accession>A0A1X7AIB6</accession>
<evidence type="ECO:0000256" key="6">
    <source>
        <dbReference type="ARBA" id="ARBA00023136"/>
    </source>
</evidence>
<evidence type="ECO:0000313" key="9">
    <source>
        <dbReference type="EMBL" id="SMA44882.1"/>
    </source>
</evidence>
<evidence type="ECO:0000256" key="5">
    <source>
        <dbReference type="ARBA" id="ARBA00022989"/>
    </source>
</evidence>
<dbReference type="InterPro" id="IPR003400">
    <property type="entry name" value="ExbD"/>
</dbReference>
<dbReference type="EMBL" id="FWPT01000004">
    <property type="protein sequence ID" value="SMA44882.1"/>
    <property type="molecule type" value="Genomic_DNA"/>
</dbReference>
<organism evidence="9 10">
    <name type="scientific">Parendozoicomonas haliclonae</name>
    <dbReference type="NCBI Taxonomy" id="1960125"/>
    <lineage>
        <taxon>Bacteria</taxon>
        <taxon>Pseudomonadati</taxon>
        <taxon>Pseudomonadota</taxon>
        <taxon>Gammaproteobacteria</taxon>
        <taxon>Oceanospirillales</taxon>
        <taxon>Endozoicomonadaceae</taxon>
        <taxon>Parendozoicomonas</taxon>
    </lineage>
</organism>
<proteinExistence type="inferred from homology"/>
<dbReference type="Proteomes" id="UP000196573">
    <property type="component" value="Unassembled WGS sequence"/>
</dbReference>
<keyword evidence="7" id="KW-0653">Protein transport</keyword>
<keyword evidence="7" id="KW-0813">Transport</keyword>
<dbReference type="PANTHER" id="PTHR30558">
    <property type="entry name" value="EXBD MEMBRANE COMPONENT OF PMF-DRIVEN MACROMOLECULE IMPORT SYSTEM"/>
    <property type="match status" value="1"/>
</dbReference>
<dbReference type="Gene3D" id="3.30.420.270">
    <property type="match status" value="1"/>
</dbReference>
<evidence type="ECO:0000256" key="2">
    <source>
        <dbReference type="ARBA" id="ARBA00005811"/>
    </source>
</evidence>